<proteinExistence type="predicted"/>
<dbReference type="AlphaFoldDB" id="A0A4V4HDU1"/>
<evidence type="ECO:0000313" key="3">
    <source>
        <dbReference type="Proteomes" id="UP000297245"/>
    </source>
</evidence>
<feature type="compositionally biased region" description="Basic and acidic residues" evidence="1">
    <location>
        <begin position="96"/>
        <end position="107"/>
    </location>
</feature>
<organism evidence="2 3">
    <name type="scientific">Dendrothele bispora (strain CBS 962.96)</name>
    <dbReference type="NCBI Taxonomy" id="1314807"/>
    <lineage>
        <taxon>Eukaryota</taxon>
        <taxon>Fungi</taxon>
        <taxon>Dikarya</taxon>
        <taxon>Basidiomycota</taxon>
        <taxon>Agaricomycotina</taxon>
        <taxon>Agaricomycetes</taxon>
        <taxon>Agaricomycetidae</taxon>
        <taxon>Agaricales</taxon>
        <taxon>Agaricales incertae sedis</taxon>
        <taxon>Dendrothele</taxon>
    </lineage>
</organism>
<keyword evidence="3" id="KW-1185">Reference proteome</keyword>
<sequence>MPKDKQSESTGQELTSKRNRTLSSRVIDPRNDGEMEMMTHQVAARAAREAPVNPPKTSSSTTDCTNCNGALKEATKKAQKRKAPVESSTQKKKRANDKISETEKETSAVDQDQSASIILDLSESDTDQDEPKSKLSKTHAILNTSLSHPSAS</sequence>
<dbReference type="EMBL" id="ML179411">
    <property type="protein sequence ID" value="THU88375.1"/>
    <property type="molecule type" value="Genomic_DNA"/>
</dbReference>
<evidence type="ECO:0000313" key="2">
    <source>
        <dbReference type="EMBL" id="THU88375.1"/>
    </source>
</evidence>
<accession>A0A4V4HDU1</accession>
<dbReference type="Proteomes" id="UP000297245">
    <property type="component" value="Unassembled WGS sequence"/>
</dbReference>
<name>A0A4V4HDU1_DENBC</name>
<evidence type="ECO:0000256" key="1">
    <source>
        <dbReference type="SAM" id="MobiDB-lite"/>
    </source>
</evidence>
<protein>
    <submittedName>
        <fullName evidence="2">Uncharacterized protein</fullName>
    </submittedName>
</protein>
<reference evidence="2 3" key="1">
    <citation type="journal article" date="2019" name="Nat. Ecol. Evol.">
        <title>Megaphylogeny resolves global patterns of mushroom evolution.</title>
        <authorList>
            <person name="Varga T."/>
            <person name="Krizsan K."/>
            <person name="Foldi C."/>
            <person name="Dima B."/>
            <person name="Sanchez-Garcia M."/>
            <person name="Sanchez-Ramirez S."/>
            <person name="Szollosi G.J."/>
            <person name="Szarkandi J.G."/>
            <person name="Papp V."/>
            <person name="Albert L."/>
            <person name="Andreopoulos W."/>
            <person name="Angelini C."/>
            <person name="Antonin V."/>
            <person name="Barry K.W."/>
            <person name="Bougher N.L."/>
            <person name="Buchanan P."/>
            <person name="Buyck B."/>
            <person name="Bense V."/>
            <person name="Catcheside P."/>
            <person name="Chovatia M."/>
            <person name="Cooper J."/>
            <person name="Damon W."/>
            <person name="Desjardin D."/>
            <person name="Finy P."/>
            <person name="Geml J."/>
            <person name="Haridas S."/>
            <person name="Hughes K."/>
            <person name="Justo A."/>
            <person name="Karasinski D."/>
            <person name="Kautmanova I."/>
            <person name="Kiss B."/>
            <person name="Kocsube S."/>
            <person name="Kotiranta H."/>
            <person name="LaButti K.M."/>
            <person name="Lechner B.E."/>
            <person name="Liimatainen K."/>
            <person name="Lipzen A."/>
            <person name="Lukacs Z."/>
            <person name="Mihaltcheva S."/>
            <person name="Morgado L.N."/>
            <person name="Niskanen T."/>
            <person name="Noordeloos M.E."/>
            <person name="Ohm R.A."/>
            <person name="Ortiz-Santana B."/>
            <person name="Ovrebo C."/>
            <person name="Racz N."/>
            <person name="Riley R."/>
            <person name="Savchenko A."/>
            <person name="Shiryaev A."/>
            <person name="Soop K."/>
            <person name="Spirin V."/>
            <person name="Szebenyi C."/>
            <person name="Tomsovsky M."/>
            <person name="Tulloss R.E."/>
            <person name="Uehling J."/>
            <person name="Grigoriev I.V."/>
            <person name="Vagvolgyi C."/>
            <person name="Papp T."/>
            <person name="Martin F.M."/>
            <person name="Miettinen O."/>
            <person name="Hibbett D.S."/>
            <person name="Nagy L.G."/>
        </authorList>
    </citation>
    <scope>NUCLEOTIDE SEQUENCE [LARGE SCALE GENOMIC DNA]</scope>
    <source>
        <strain evidence="2 3">CBS 962.96</strain>
    </source>
</reference>
<feature type="region of interest" description="Disordered" evidence="1">
    <location>
        <begin position="1"/>
        <end position="152"/>
    </location>
</feature>
<feature type="compositionally biased region" description="Polar residues" evidence="1">
    <location>
        <begin position="141"/>
        <end position="152"/>
    </location>
</feature>
<gene>
    <name evidence="2" type="ORF">K435DRAFT_866338</name>
</gene>